<dbReference type="PATRIC" id="fig|1003195.29.peg.48"/>
<evidence type="ECO:0000256" key="5">
    <source>
        <dbReference type="SAM" id="MobiDB-lite"/>
    </source>
</evidence>
<feature type="region of interest" description="Disordered" evidence="5">
    <location>
        <begin position="321"/>
        <end position="340"/>
    </location>
</feature>
<dbReference type="InterPro" id="IPR036388">
    <property type="entry name" value="WH-like_DNA-bd_sf"/>
</dbReference>
<keyword evidence="2" id="KW-0805">Transcription regulation</keyword>
<dbReference type="PANTHER" id="PTHR30346">
    <property type="entry name" value="TRANSCRIPTIONAL DUAL REGULATOR HCAR-RELATED"/>
    <property type="match status" value="1"/>
</dbReference>
<reference evidence="8" key="1">
    <citation type="submission" date="2011-12" db="EMBL/GenBank/DDBJ databases">
        <title>Complete genome sequence of Streptomyces cattleya strain DSM 46488.</title>
        <authorList>
            <person name="Ou H.-Y."/>
            <person name="Li P."/>
            <person name="Zhao C."/>
            <person name="O'Hagan D."/>
            <person name="Deng Z."/>
        </authorList>
    </citation>
    <scope>NUCLEOTIDE SEQUENCE [LARGE SCALE GENOMIC DNA]</scope>
    <source>
        <strain evidence="8">ATCC 35852 / DSM 46488 / JCM 4925 / NBRC 14057 / NRRL 8057</strain>
    </source>
</reference>
<name>G8WYN0_STREN</name>
<evidence type="ECO:0000256" key="2">
    <source>
        <dbReference type="ARBA" id="ARBA00023015"/>
    </source>
</evidence>
<feature type="compositionally biased region" description="Gly residues" evidence="5">
    <location>
        <begin position="11"/>
        <end position="21"/>
    </location>
</feature>
<dbReference type="InterPro" id="IPR005119">
    <property type="entry name" value="LysR_subst-bd"/>
</dbReference>
<dbReference type="GO" id="GO:0003700">
    <property type="term" value="F:DNA-binding transcription factor activity"/>
    <property type="evidence" value="ECO:0007669"/>
    <property type="project" value="TreeGrafter"/>
</dbReference>
<organism evidence="7 8">
    <name type="scientific">Streptantibioticus cattleyicolor (strain ATCC 35852 / DSM 46488 / JCM 4925 / NBRC 14057 / NRRL 8057)</name>
    <name type="common">Streptomyces cattleya</name>
    <dbReference type="NCBI Taxonomy" id="1003195"/>
    <lineage>
        <taxon>Bacteria</taxon>
        <taxon>Bacillati</taxon>
        <taxon>Actinomycetota</taxon>
        <taxon>Actinomycetes</taxon>
        <taxon>Kitasatosporales</taxon>
        <taxon>Streptomycetaceae</taxon>
        <taxon>Streptantibioticus</taxon>
    </lineage>
</organism>
<dbReference type="Gene3D" id="3.40.190.10">
    <property type="entry name" value="Periplasmic binding protein-like II"/>
    <property type="match status" value="2"/>
</dbReference>
<dbReference type="PANTHER" id="PTHR30346:SF0">
    <property type="entry name" value="HCA OPERON TRANSCRIPTIONAL ACTIVATOR HCAR"/>
    <property type="match status" value="1"/>
</dbReference>
<dbReference type="AlphaFoldDB" id="G8WYN0"/>
<sequence>MTTDGCRWRGRCGGSRSGPGEGVRRGGRTPRIPARRRGVVPHPAGPLQADGTAGGGARARLFERGGRNVTLTEAGSRFLEPARALLAAGAVAVAAVRQEARPVRLDVWGHLFAPLRTVRRAVDAMVGGAGVEVGRGRDLPAAAAALLRGEIDAGFGRHHPLGDGRDAALAHRLVRLEPVDAVLGAGHPLAGADSLRPADLRGSRLLYPAAPERLDFLRRFAARFGIEDEAAAANLGVEHFLDRLRNTPDGFSLFPADAPLPSGAAEGLRVVPLTDPTPLYAWSLVWSREHGGPGLAALLRGFAEAGRRNRWLEYRPERDWLPEATDPAGTDAGATRDGSA</sequence>
<dbReference type="Proteomes" id="UP000007842">
    <property type="component" value="Chromosome"/>
</dbReference>
<accession>G8WYN0</accession>
<evidence type="ECO:0000256" key="3">
    <source>
        <dbReference type="ARBA" id="ARBA00023125"/>
    </source>
</evidence>
<dbReference type="Pfam" id="PF03466">
    <property type="entry name" value="LysR_substrate"/>
    <property type="match status" value="1"/>
</dbReference>
<dbReference type="HOGENOM" id="CLU_039613_6_4_11"/>
<evidence type="ECO:0000256" key="4">
    <source>
        <dbReference type="ARBA" id="ARBA00023163"/>
    </source>
</evidence>
<proteinExistence type="inferred from homology"/>
<dbReference type="EMBL" id="CP003219">
    <property type="protein sequence ID" value="AEW92422.1"/>
    <property type="molecule type" value="Genomic_DNA"/>
</dbReference>
<feature type="domain" description="LysR substrate-binding" evidence="6">
    <location>
        <begin position="143"/>
        <end position="300"/>
    </location>
</feature>
<evidence type="ECO:0000313" key="8">
    <source>
        <dbReference type="Proteomes" id="UP000007842"/>
    </source>
</evidence>
<protein>
    <submittedName>
        <fullName evidence="7">LysR-family transcriptional regulator</fullName>
    </submittedName>
</protein>
<evidence type="ECO:0000259" key="6">
    <source>
        <dbReference type="Pfam" id="PF03466"/>
    </source>
</evidence>
<feature type="compositionally biased region" description="Basic residues" evidence="5">
    <location>
        <begin position="25"/>
        <end position="39"/>
    </location>
</feature>
<keyword evidence="4" id="KW-0804">Transcription</keyword>
<dbReference type="eggNOG" id="COG0583">
    <property type="taxonomic scope" value="Bacteria"/>
</dbReference>
<feature type="region of interest" description="Disordered" evidence="5">
    <location>
        <begin position="1"/>
        <end position="55"/>
    </location>
</feature>
<comment type="similarity">
    <text evidence="1">Belongs to the LysR transcriptional regulatory family.</text>
</comment>
<keyword evidence="8" id="KW-1185">Reference proteome</keyword>
<dbReference type="GO" id="GO:0032993">
    <property type="term" value="C:protein-DNA complex"/>
    <property type="evidence" value="ECO:0007669"/>
    <property type="project" value="TreeGrafter"/>
</dbReference>
<gene>
    <name evidence="7" type="ordered locus">SCATT_00510</name>
</gene>
<dbReference type="SUPFAM" id="SSF53850">
    <property type="entry name" value="Periplasmic binding protein-like II"/>
    <property type="match status" value="1"/>
</dbReference>
<feature type="compositionally biased region" description="Low complexity" evidence="5">
    <location>
        <begin position="324"/>
        <end position="340"/>
    </location>
</feature>
<dbReference type="KEGG" id="scy:SCATT_00510"/>
<evidence type="ECO:0000313" key="7">
    <source>
        <dbReference type="EMBL" id="AEW92422.1"/>
    </source>
</evidence>
<evidence type="ECO:0000256" key="1">
    <source>
        <dbReference type="ARBA" id="ARBA00009437"/>
    </source>
</evidence>
<dbReference type="Gene3D" id="1.10.10.10">
    <property type="entry name" value="Winged helix-like DNA-binding domain superfamily/Winged helix DNA-binding domain"/>
    <property type="match status" value="1"/>
</dbReference>
<dbReference type="GO" id="GO:0003677">
    <property type="term" value="F:DNA binding"/>
    <property type="evidence" value="ECO:0007669"/>
    <property type="project" value="UniProtKB-KW"/>
</dbReference>
<dbReference type="STRING" id="1003195.SCATT_00510"/>
<keyword evidence="3" id="KW-0238">DNA-binding</keyword>